<dbReference type="Gene3D" id="2.40.10.270">
    <property type="entry name" value="Bacteriophage SPP1 head-tail adaptor protein"/>
    <property type="match status" value="1"/>
</dbReference>
<name>A0ABT2Z0H8_9RHOB</name>
<organism evidence="1 2">
    <name type="scientific">Albidovulum sediminicola</name>
    <dbReference type="NCBI Taxonomy" id="2984331"/>
    <lineage>
        <taxon>Bacteria</taxon>
        <taxon>Pseudomonadati</taxon>
        <taxon>Pseudomonadota</taxon>
        <taxon>Alphaproteobacteria</taxon>
        <taxon>Rhodobacterales</taxon>
        <taxon>Paracoccaceae</taxon>
        <taxon>Albidovulum</taxon>
    </lineage>
</organism>
<reference evidence="1 2" key="1">
    <citation type="submission" date="2022-10" db="EMBL/GenBank/DDBJ databases">
        <title>Defluviimonas sp. nov., isolated from ocean surface water.</title>
        <authorList>
            <person name="He W."/>
            <person name="Wang L."/>
            <person name="Zhang D.-F."/>
        </authorList>
    </citation>
    <scope>NUCLEOTIDE SEQUENCE [LARGE SCALE GENOMIC DNA]</scope>
    <source>
        <strain evidence="1 2">WL0075</strain>
    </source>
</reference>
<keyword evidence="2" id="KW-1185">Reference proteome</keyword>
<protein>
    <submittedName>
        <fullName evidence="1">Head-tail adaptor protein</fullName>
    </submittedName>
</protein>
<evidence type="ECO:0000313" key="2">
    <source>
        <dbReference type="Proteomes" id="UP001652503"/>
    </source>
</evidence>
<accession>A0ABT2Z0H8</accession>
<proteinExistence type="predicted"/>
<dbReference type="InterPro" id="IPR038666">
    <property type="entry name" value="SSP1_head-tail_sf"/>
</dbReference>
<dbReference type="Proteomes" id="UP001652503">
    <property type="component" value="Unassembled WGS sequence"/>
</dbReference>
<dbReference type="Pfam" id="PF05521">
    <property type="entry name" value="Phage_HCP"/>
    <property type="match status" value="1"/>
</dbReference>
<dbReference type="EMBL" id="JAOWLA010000006">
    <property type="protein sequence ID" value="MCV2864629.1"/>
    <property type="molecule type" value="Genomic_DNA"/>
</dbReference>
<dbReference type="RefSeq" id="WP_263721145.1">
    <property type="nucleotide sequence ID" value="NZ_JAOWLA010000006.1"/>
</dbReference>
<dbReference type="InterPro" id="IPR008767">
    <property type="entry name" value="Phage_SPP1_head-tail_adaptor"/>
</dbReference>
<evidence type="ECO:0000313" key="1">
    <source>
        <dbReference type="EMBL" id="MCV2864629.1"/>
    </source>
</evidence>
<comment type="caution">
    <text evidence="1">The sequence shown here is derived from an EMBL/GenBank/DDBJ whole genome shotgun (WGS) entry which is preliminary data.</text>
</comment>
<sequence>MKPLRLNRRLVLEEAARLPDGAGGYATVWEARGILWAAVEAGSGRERAGEFVTVSTVTYRITVRAAPIGSPRRPRPEQRLRDGARVFRIAAVAEDDPDGHYLTCFAQEELLA</sequence>
<gene>
    <name evidence="1" type="ORF">OE647_07750</name>
</gene>